<keyword evidence="3" id="KW-1185">Reference proteome</keyword>
<name>A0A7W9Z097_9HYPH</name>
<keyword evidence="1" id="KW-0812">Transmembrane</keyword>
<feature type="transmembrane region" description="Helical" evidence="1">
    <location>
        <begin position="78"/>
        <end position="98"/>
    </location>
</feature>
<feature type="transmembrane region" description="Helical" evidence="1">
    <location>
        <begin position="142"/>
        <end position="161"/>
    </location>
</feature>
<evidence type="ECO:0008006" key="4">
    <source>
        <dbReference type="Google" id="ProtNLM"/>
    </source>
</evidence>
<dbReference type="RefSeq" id="WP_077548966.1">
    <property type="nucleotide sequence ID" value="NZ_JACHEJ010000011.1"/>
</dbReference>
<proteinExistence type="predicted"/>
<accession>A0A7W9Z097</accession>
<comment type="caution">
    <text evidence="2">The sequence shown here is derived from an EMBL/GenBank/DDBJ whole genome shotgun (WGS) entry which is preliminary data.</text>
</comment>
<dbReference type="AlphaFoldDB" id="A0A7W9Z097"/>
<sequence length="164" mass="17680">MTDALSILAVVLVAVTMGLALAHALEYPGKLRLDEATYRQVQAVYYPGFTVGGLVGEAGALLVLPVLLVMLPYGSERFWWAAAAFACLLTCHAVYWTITHPVNGFWLKDTDVGSAGSAFFSLLAGQETNWQRMRDVWEYSHIARAVLAMAALVSLSTAGIAKDG</sequence>
<evidence type="ECO:0000256" key="1">
    <source>
        <dbReference type="SAM" id="Phobius"/>
    </source>
</evidence>
<organism evidence="2 3">
    <name type="scientific">Pseudorhizobium flavum</name>
    <dbReference type="NCBI Taxonomy" id="1335061"/>
    <lineage>
        <taxon>Bacteria</taxon>
        <taxon>Pseudomonadati</taxon>
        <taxon>Pseudomonadota</taxon>
        <taxon>Alphaproteobacteria</taxon>
        <taxon>Hyphomicrobiales</taxon>
        <taxon>Rhizobiaceae</taxon>
        <taxon>Rhizobium/Agrobacterium group</taxon>
        <taxon>Pseudorhizobium</taxon>
    </lineage>
</organism>
<gene>
    <name evidence="2" type="ORF">HNQ75_003651</name>
</gene>
<reference evidence="2 3" key="1">
    <citation type="submission" date="2020-08" db="EMBL/GenBank/DDBJ databases">
        <title>Genomic Encyclopedia of Type Strains, Phase IV (KMG-IV): sequencing the most valuable type-strain genomes for metagenomic binning, comparative biology and taxonomic classification.</title>
        <authorList>
            <person name="Goeker M."/>
        </authorList>
    </citation>
    <scope>NUCLEOTIDE SEQUENCE [LARGE SCALE GENOMIC DNA]</scope>
    <source>
        <strain evidence="2 3">DSM 102134</strain>
    </source>
</reference>
<evidence type="ECO:0000313" key="2">
    <source>
        <dbReference type="EMBL" id="MBB6181663.1"/>
    </source>
</evidence>
<keyword evidence="1" id="KW-0472">Membrane</keyword>
<keyword evidence="1" id="KW-1133">Transmembrane helix</keyword>
<feature type="transmembrane region" description="Helical" evidence="1">
    <location>
        <begin position="48"/>
        <end position="71"/>
    </location>
</feature>
<dbReference type="EMBL" id="JACHEJ010000011">
    <property type="protein sequence ID" value="MBB6181663.1"/>
    <property type="molecule type" value="Genomic_DNA"/>
</dbReference>
<dbReference type="Proteomes" id="UP000535501">
    <property type="component" value="Unassembled WGS sequence"/>
</dbReference>
<evidence type="ECO:0000313" key="3">
    <source>
        <dbReference type="Proteomes" id="UP000535501"/>
    </source>
</evidence>
<protein>
    <recommendedName>
        <fullName evidence="4">DUF1772 domain-containing protein</fullName>
    </recommendedName>
</protein>